<evidence type="ECO:0000256" key="4">
    <source>
        <dbReference type="ARBA" id="ARBA00022692"/>
    </source>
</evidence>
<feature type="transmembrane region" description="Helical" evidence="7">
    <location>
        <begin position="325"/>
        <end position="345"/>
    </location>
</feature>
<evidence type="ECO:0000256" key="5">
    <source>
        <dbReference type="ARBA" id="ARBA00022989"/>
    </source>
</evidence>
<dbReference type="Pfam" id="PF02687">
    <property type="entry name" value="FtsX"/>
    <property type="match status" value="2"/>
</dbReference>
<dbReference type="InterPro" id="IPR025857">
    <property type="entry name" value="MacB_PCD"/>
</dbReference>
<dbReference type="PANTHER" id="PTHR30489">
    <property type="entry name" value="LIPOPROTEIN-RELEASING SYSTEM TRANSMEMBRANE PROTEIN LOLE"/>
    <property type="match status" value="1"/>
</dbReference>
<dbReference type="Proteomes" id="UP001368500">
    <property type="component" value="Unassembled WGS sequence"/>
</dbReference>
<evidence type="ECO:0000256" key="2">
    <source>
        <dbReference type="ARBA" id="ARBA00005236"/>
    </source>
</evidence>
<dbReference type="PANTHER" id="PTHR30489:SF0">
    <property type="entry name" value="LIPOPROTEIN-RELEASING SYSTEM TRANSMEMBRANE PROTEIN LOLE"/>
    <property type="match status" value="1"/>
</dbReference>
<organism evidence="10 11">
    <name type="scientific">Pseudaquabacterium rugosum</name>
    <dbReference type="NCBI Taxonomy" id="2984194"/>
    <lineage>
        <taxon>Bacteria</taxon>
        <taxon>Pseudomonadati</taxon>
        <taxon>Pseudomonadota</taxon>
        <taxon>Betaproteobacteria</taxon>
        <taxon>Burkholderiales</taxon>
        <taxon>Sphaerotilaceae</taxon>
        <taxon>Pseudaquabacterium</taxon>
    </lineage>
</organism>
<keyword evidence="11" id="KW-1185">Reference proteome</keyword>
<accession>A0ABU9BHS7</accession>
<feature type="domain" description="MacB-like periplasmic core" evidence="9">
    <location>
        <begin position="22"/>
        <end position="225"/>
    </location>
</feature>
<comment type="caution">
    <text evidence="10">The sequence shown here is derived from an EMBL/GenBank/DDBJ whole genome shotgun (WGS) entry which is preliminary data.</text>
</comment>
<keyword evidence="5 7" id="KW-1133">Transmembrane helix</keyword>
<evidence type="ECO:0000313" key="10">
    <source>
        <dbReference type="EMBL" id="MEK8028634.1"/>
    </source>
</evidence>
<comment type="similarity">
    <text evidence="2">Belongs to the ABC-4 integral membrane protein family. LolC/E subfamily.</text>
</comment>
<dbReference type="EMBL" id="JBBUTF010000027">
    <property type="protein sequence ID" value="MEK8028634.1"/>
    <property type="molecule type" value="Genomic_DNA"/>
</dbReference>
<feature type="transmembrane region" description="Helical" evidence="7">
    <location>
        <begin position="663"/>
        <end position="683"/>
    </location>
</feature>
<feature type="domain" description="ABC3 transporter permease C-terminal" evidence="8">
    <location>
        <begin position="277"/>
        <end position="390"/>
    </location>
</feature>
<feature type="transmembrane region" description="Helical" evidence="7">
    <location>
        <begin position="365"/>
        <end position="393"/>
    </location>
</feature>
<keyword evidence="6 7" id="KW-0472">Membrane</keyword>
<evidence type="ECO:0000313" key="11">
    <source>
        <dbReference type="Proteomes" id="UP001368500"/>
    </source>
</evidence>
<keyword evidence="4 7" id="KW-0812">Transmembrane</keyword>
<dbReference type="RefSeq" id="WP_341376420.1">
    <property type="nucleotide sequence ID" value="NZ_JBBUTF010000027.1"/>
</dbReference>
<evidence type="ECO:0000259" key="9">
    <source>
        <dbReference type="Pfam" id="PF12704"/>
    </source>
</evidence>
<keyword evidence="3" id="KW-1003">Cell membrane</keyword>
<dbReference type="Pfam" id="PF12704">
    <property type="entry name" value="MacB_PCD"/>
    <property type="match status" value="1"/>
</dbReference>
<gene>
    <name evidence="10" type="ORF">AACH11_21960</name>
</gene>
<evidence type="ECO:0000256" key="1">
    <source>
        <dbReference type="ARBA" id="ARBA00004651"/>
    </source>
</evidence>
<feature type="domain" description="ABC3 transporter permease C-terminal" evidence="8">
    <location>
        <begin position="669"/>
        <end position="786"/>
    </location>
</feature>
<protein>
    <submittedName>
        <fullName evidence="10">FtsX-like permease family protein</fullName>
    </submittedName>
</protein>
<comment type="subcellular location">
    <subcellularLocation>
        <location evidence="1">Cell membrane</location>
        <topology evidence="1">Multi-pass membrane protein</topology>
    </subcellularLocation>
</comment>
<proteinExistence type="inferred from homology"/>
<feature type="transmembrane region" description="Helical" evidence="7">
    <location>
        <begin position="719"/>
        <end position="739"/>
    </location>
</feature>
<evidence type="ECO:0000256" key="6">
    <source>
        <dbReference type="ARBA" id="ARBA00023136"/>
    </source>
</evidence>
<reference evidence="10 11" key="1">
    <citation type="submission" date="2024-04" db="EMBL/GenBank/DDBJ databases">
        <title>Novel species of the genus Ideonella isolated from streams.</title>
        <authorList>
            <person name="Lu H."/>
        </authorList>
    </citation>
    <scope>NUCLEOTIDE SEQUENCE [LARGE SCALE GENOMIC DNA]</scope>
    <source>
        <strain evidence="10 11">BYS139W</strain>
    </source>
</reference>
<feature type="transmembrane region" description="Helical" evidence="7">
    <location>
        <begin position="759"/>
        <end position="778"/>
    </location>
</feature>
<feature type="transmembrane region" description="Helical" evidence="7">
    <location>
        <begin position="273"/>
        <end position="294"/>
    </location>
</feature>
<sequence>MKALDIKLWRDLRLMWSQALTIALVVAVGIGGFLMCLSAVHSLERARDDFYAEAHFADLFATVKRAPRSLVAPLLATPGVADVQPGIEQIVRISQDGSSDPALGRLIGLDPRVPRRLDQVRLVEGRWPADGGGRLEALVSRGFAQARGLAPGSQVSALVNGRQRRLHIVGIALSPEYIFAGLFGSPDQRGFGVFWLDEDALAAAWDMAGAFNTLAVRLAPGGARDADGVLPGEAAAIRALSAPLRRYGGAPPYGREHQASHQMLDSEIRTQRLLGTVLPLIFLAVAAFLINVVVSRLVATQREQIAALKALGYGDAQIAGHYLKLVAVIIALGALGGVALGHGLGRLLLGLYAQNFHFPRLVLHVPAALVALSCGLTLAAALGGTLSAILATVRLSPAAAMRPPAPGRYGPTLAERLGWRRLSPGLRMILRNLERRPWRSAVSVIGVAAAVAIVMMGHFFRDAIDGIVDTEFGLKMRSDVSVWLTEADDAGIDRALARLPGVLAVEPTRFLAVTLRHGHRSERVQLRAGPADPALYRIVDLDGQAQRLPGDGLVLTDRLADKLGVRPGQPLLVELDSGPRRSLVLGVDGTVREAMGLNAYARLDAFNRATGEPPALASGYTVTLLPGSEPRFLEATRGLPAISGAFSKASMLRNMQEVTARNLLIMSGMLTVFAAVIAVGVVYNNARIALAERAWELASLRVLGFSQGEVSWLLLGEQALLIALALPLGLLAGLAMVHGTAAALTSDQFHFPAIVQPRTAALAVLTVLLAAAGTAAIVRRRIARIDMVSALKTRE</sequence>
<feature type="transmembrane region" description="Helical" evidence="7">
    <location>
        <begin position="20"/>
        <end position="40"/>
    </location>
</feature>
<feature type="transmembrane region" description="Helical" evidence="7">
    <location>
        <begin position="441"/>
        <end position="460"/>
    </location>
</feature>
<dbReference type="InterPro" id="IPR003838">
    <property type="entry name" value="ABC3_permease_C"/>
</dbReference>
<evidence type="ECO:0000259" key="8">
    <source>
        <dbReference type="Pfam" id="PF02687"/>
    </source>
</evidence>
<evidence type="ECO:0000256" key="7">
    <source>
        <dbReference type="SAM" id="Phobius"/>
    </source>
</evidence>
<evidence type="ECO:0000256" key="3">
    <source>
        <dbReference type="ARBA" id="ARBA00022475"/>
    </source>
</evidence>
<dbReference type="InterPro" id="IPR051447">
    <property type="entry name" value="Lipoprotein-release_system"/>
</dbReference>
<name>A0ABU9BHS7_9BURK</name>